<evidence type="ECO:0000313" key="3">
    <source>
        <dbReference type="EMBL" id="TJZ80029.1"/>
    </source>
</evidence>
<protein>
    <submittedName>
        <fullName evidence="3">Nucleotidyltransferase</fullName>
    </submittedName>
</protein>
<evidence type="ECO:0000313" key="4">
    <source>
        <dbReference type="Proteomes" id="UP000305109"/>
    </source>
</evidence>
<comment type="caution">
    <text evidence="3">The sequence shown here is derived from an EMBL/GenBank/DDBJ whole genome shotgun (WGS) entry which is preliminary data.</text>
</comment>
<dbReference type="CDD" id="cd05400">
    <property type="entry name" value="NT_2-5OAS_ClassI-CCAase"/>
    <property type="match status" value="1"/>
</dbReference>
<dbReference type="RefSeq" id="WP_136907334.1">
    <property type="nucleotide sequence ID" value="NZ_SUMD01000002.1"/>
</dbReference>
<dbReference type="InterPro" id="IPR040511">
    <property type="entry name" value="AGS_C"/>
</dbReference>
<name>A0ABY2RNI2_9NOCA</name>
<dbReference type="Pfam" id="PF18134">
    <property type="entry name" value="AGS_C"/>
    <property type="match status" value="1"/>
</dbReference>
<dbReference type="InterPro" id="IPR006116">
    <property type="entry name" value="NT_2-5OAS_ClassI-CCAase"/>
</dbReference>
<dbReference type="SUPFAM" id="SSF81301">
    <property type="entry name" value="Nucleotidyltransferase"/>
    <property type="match status" value="1"/>
</dbReference>
<dbReference type="InterPro" id="IPR043519">
    <property type="entry name" value="NT_sf"/>
</dbReference>
<gene>
    <name evidence="3" type="ORF">FCG67_03830</name>
</gene>
<keyword evidence="4" id="KW-1185">Reference proteome</keyword>
<keyword evidence="1" id="KW-0051">Antiviral defense</keyword>
<proteinExistence type="predicted"/>
<evidence type="ECO:0000259" key="2">
    <source>
        <dbReference type="Pfam" id="PF18134"/>
    </source>
</evidence>
<reference evidence="3 4" key="1">
    <citation type="submission" date="2019-04" db="EMBL/GenBank/DDBJ databases">
        <title>Rhodococcus oryzae sp. nov., a novel actinomycete isolated from rhizosphere soil of rice (Oryza sativa L.).</title>
        <authorList>
            <person name="Li C."/>
        </authorList>
    </citation>
    <scope>NUCLEOTIDE SEQUENCE [LARGE SCALE GENOMIC DNA]</scope>
    <source>
        <strain evidence="3 4">NEAU-CX67</strain>
    </source>
</reference>
<evidence type="ECO:0000256" key="1">
    <source>
        <dbReference type="ARBA" id="ARBA00023118"/>
    </source>
</evidence>
<feature type="domain" description="Adenylyl/Guanylyl and SMODS C-terminal sensor" evidence="2">
    <location>
        <begin position="314"/>
        <end position="436"/>
    </location>
</feature>
<accession>A0ABY2RNI2</accession>
<dbReference type="Proteomes" id="UP000305109">
    <property type="component" value="Unassembled WGS sequence"/>
</dbReference>
<dbReference type="EMBL" id="SUMD01000002">
    <property type="protein sequence ID" value="TJZ80029.1"/>
    <property type="molecule type" value="Genomic_DNA"/>
</dbReference>
<dbReference type="Pfam" id="PF18144">
    <property type="entry name" value="SMODS"/>
    <property type="match status" value="1"/>
</dbReference>
<sequence length="442" mass="50581">MKLHAYFKHFLENTVNLDDSRIETLNKRVDAISSFLRDHEVFGEFFLDVVAQGSFAQRTIIKPVGSREYDADVLLSLKEHPDWTPAQYTQELYKAFDGSGRYKGMAHRRTRCVYIDYADPFHIDVIPYVESRMDITNNKTNDWEHSDPESFTAWLEGKTRITGGRLPTVLRLLKYLRDSKTTFSVKSVLLTILVGERIESWRTDVDAGHYGDIPTALVNIVKDLDQYLQANHFMPAIWDPAGTGQDFSGRWDQDGYANFRRQIHHYAGKIREAYDEPDKATSLVAWQAIFGTRFQAPPAADTVTGSAAREDTGEQFIDTTLRIPVRISASVRLVGRVRRAGVLRPYDLPKRGDRVGKGRYIDFRLDVCTVPEPYQVYWKVKNTGAEARRRNQLRGQVRRGESSMYEHTEYIGGHYVEVYIVKDGVCVARDRQQVIVQPGMGG</sequence>
<organism evidence="3 4">
    <name type="scientific">Rhodococcus oryzae</name>
    <dbReference type="NCBI Taxonomy" id="2571143"/>
    <lineage>
        <taxon>Bacteria</taxon>
        <taxon>Bacillati</taxon>
        <taxon>Actinomycetota</taxon>
        <taxon>Actinomycetes</taxon>
        <taxon>Mycobacteriales</taxon>
        <taxon>Nocardiaceae</taxon>
        <taxon>Rhodococcus</taxon>
    </lineage>
</organism>